<evidence type="ECO:0000256" key="7">
    <source>
        <dbReference type="PIRSR" id="PIRSR602403-1"/>
    </source>
</evidence>
<dbReference type="PANTHER" id="PTHR24305">
    <property type="entry name" value="CYTOCHROME P450"/>
    <property type="match status" value="1"/>
</dbReference>
<dbReference type="PRINTS" id="PR00465">
    <property type="entry name" value="EP450IV"/>
</dbReference>
<dbReference type="InterPro" id="IPR036396">
    <property type="entry name" value="Cyt_P450_sf"/>
</dbReference>
<dbReference type="AlphaFoldDB" id="A0A2J6TIT2"/>
<evidence type="ECO:0000256" key="6">
    <source>
        <dbReference type="ARBA" id="ARBA00023033"/>
    </source>
</evidence>
<name>A0A2J6TIT2_9HELO</name>
<dbReference type="GO" id="GO:0016705">
    <property type="term" value="F:oxidoreductase activity, acting on paired donors, with incorporation or reduction of molecular oxygen"/>
    <property type="evidence" value="ECO:0007669"/>
    <property type="project" value="InterPro"/>
</dbReference>
<dbReference type="InterPro" id="IPR001128">
    <property type="entry name" value="Cyt_P450"/>
</dbReference>
<accession>A0A2J6TIT2</accession>
<evidence type="ECO:0000256" key="3">
    <source>
        <dbReference type="ARBA" id="ARBA00022723"/>
    </source>
</evidence>
<evidence type="ECO:0000256" key="8">
    <source>
        <dbReference type="RuleBase" id="RU000461"/>
    </source>
</evidence>
<protein>
    <submittedName>
        <fullName evidence="9">Cytochrome P450</fullName>
    </submittedName>
</protein>
<evidence type="ECO:0000256" key="5">
    <source>
        <dbReference type="ARBA" id="ARBA00023004"/>
    </source>
</evidence>
<dbReference type="InterPro" id="IPR002403">
    <property type="entry name" value="Cyt_P450_E_grp-IV"/>
</dbReference>
<dbReference type="OrthoDB" id="3945418at2759"/>
<dbReference type="PANTHER" id="PTHR24305:SF157">
    <property type="entry name" value="N-ACETYLTRYPTOPHAN 6-HYDROXYLASE IVOC-RELATED"/>
    <property type="match status" value="1"/>
</dbReference>
<dbReference type="Proteomes" id="UP000235371">
    <property type="component" value="Unassembled WGS sequence"/>
</dbReference>
<keyword evidence="10" id="KW-1185">Reference proteome</keyword>
<gene>
    <name evidence="9" type="ORF">K444DRAFT_525149</name>
</gene>
<dbReference type="Pfam" id="PF00067">
    <property type="entry name" value="p450"/>
    <property type="match status" value="1"/>
</dbReference>
<dbReference type="RefSeq" id="XP_024739792.1">
    <property type="nucleotide sequence ID" value="XM_024874419.1"/>
</dbReference>
<dbReference type="GO" id="GO:0005506">
    <property type="term" value="F:iron ion binding"/>
    <property type="evidence" value="ECO:0007669"/>
    <property type="project" value="InterPro"/>
</dbReference>
<comment type="similarity">
    <text evidence="2 8">Belongs to the cytochrome P450 family.</text>
</comment>
<dbReference type="PROSITE" id="PS00086">
    <property type="entry name" value="CYTOCHROME_P450"/>
    <property type="match status" value="1"/>
</dbReference>
<proteinExistence type="inferred from homology"/>
<dbReference type="GO" id="GO:0004497">
    <property type="term" value="F:monooxygenase activity"/>
    <property type="evidence" value="ECO:0007669"/>
    <property type="project" value="UniProtKB-KW"/>
</dbReference>
<reference evidence="9 10" key="1">
    <citation type="submission" date="2016-04" db="EMBL/GenBank/DDBJ databases">
        <title>A degradative enzymes factory behind the ericoid mycorrhizal symbiosis.</title>
        <authorList>
            <consortium name="DOE Joint Genome Institute"/>
            <person name="Martino E."/>
            <person name="Morin E."/>
            <person name="Grelet G."/>
            <person name="Kuo A."/>
            <person name="Kohler A."/>
            <person name="Daghino S."/>
            <person name="Barry K."/>
            <person name="Choi C."/>
            <person name="Cichocki N."/>
            <person name="Clum A."/>
            <person name="Copeland A."/>
            <person name="Hainaut M."/>
            <person name="Haridas S."/>
            <person name="Labutti K."/>
            <person name="Lindquist E."/>
            <person name="Lipzen A."/>
            <person name="Khouja H.-R."/>
            <person name="Murat C."/>
            <person name="Ohm R."/>
            <person name="Olson A."/>
            <person name="Spatafora J."/>
            <person name="Veneault-Fourrey C."/>
            <person name="Henrissat B."/>
            <person name="Grigoriev I."/>
            <person name="Martin F."/>
            <person name="Perotto S."/>
        </authorList>
    </citation>
    <scope>NUCLEOTIDE SEQUENCE [LARGE SCALE GENOMIC DNA]</scope>
    <source>
        <strain evidence="9 10">E</strain>
    </source>
</reference>
<keyword evidence="7 8" id="KW-0349">Heme</keyword>
<keyword evidence="6 8" id="KW-0503">Monooxygenase</keyword>
<dbReference type="InParanoid" id="A0A2J6TIT2"/>
<dbReference type="InterPro" id="IPR017972">
    <property type="entry name" value="Cyt_P450_CS"/>
</dbReference>
<feature type="non-terminal residue" evidence="9">
    <location>
        <position position="1"/>
    </location>
</feature>
<comment type="cofactor">
    <cofactor evidence="1 7">
        <name>heme</name>
        <dbReference type="ChEBI" id="CHEBI:30413"/>
    </cofactor>
</comment>
<evidence type="ECO:0000256" key="4">
    <source>
        <dbReference type="ARBA" id="ARBA00023002"/>
    </source>
</evidence>
<keyword evidence="3 7" id="KW-0479">Metal-binding</keyword>
<keyword evidence="4 8" id="KW-0560">Oxidoreductase</keyword>
<organism evidence="9 10">
    <name type="scientific">Hyaloscypha bicolor E</name>
    <dbReference type="NCBI Taxonomy" id="1095630"/>
    <lineage>
        <taxon>Eukaryota</taxon>
        <taxon>Fungi</taxon>
        <taxon>Dikarya</taxon>
        <taxon>Ascomycota</taxon>
        <taxon>Pezizomycotina</taxon>
        <taxon>Leotiomycetes</taxon>
        <taxon>Helotiales</taxon>
        <taxon>Hyaloscyphaceae</taxon>
        <taxon>Hyaloscypha</taxon>
        <taxon>Hyaloscypha bicolor</taxon>
    </lineage>
</organism>
<dbReference type="GeneID" id="36582499"/>
<evidence type="ECO:0000256" key="1">
    <source>
        <dbReference type="ARBA" id="ARBA00001971"/>
    </source>
</evidence>
<dbReference type="STRING" id="1095630.A0A2J6TIT2"/>
<dbReference type="Gene3D" id="1.10.630.10">
    <property type="entry name" value="Cytochrome P450"/>
    <property type="match status" value="1"/>
</dbReference>
<dbReference type="GO" id="GO:0020037">
    <property type="term" value="F:heme binding"/>
    <property type="evidence" value="ECO:0007669"/>
    <property type="project" value="InterPro"/>
</dbReference>
<keyword evidence="5 7" id="KW-0408">Iron</keyword>
<sequence>LEKLPYLTAVIKEGLRMAMGAMNRSARVSPYEDLQYGKWILPKGFPVSMSSYWMHNDPNVFHNPEIFMPERWLCGPDELKMMNGSFVPFSRGSRGCLARKYINVINLFASSPPSAFGQRLTT</sequence>
<dbReference type="InterPro" id="IPR050121">
    <property type="entry name" value="Cytochrome_P450_monoxygenase"/>
</dbReference>
<evidence type="ECO:0000313" key="10">
    <source>
        <dbReference type="Proteomes" id="UP000235371"/>
    </source>
</evidence>
<feature type="binding site" description="axial binding residue" evidence="7">
    <location>
        <position position="96"/>
    </location>
    <ligand>
        <name>heme</name>
        <dbReference type="ChEBI" id="CHEBI:30413"/>
    </ligand>
    <ligandPart>
        <name>Fe</name>
        <dbReference type="ChEBI" id="CHEBI:18248"/>
    </ligandPart>
</feature>
<dbReference type="EMBL" id="KZ613783">
    <property type="protein sequence ID" value="PMD62888.1"/>
    <property type="molecule type" value="Genomic_DNA"/>
</dbReference>
<evidence type="ECO:0000256" key="2">
    <source>
        <dbReference type="ARBA" id="ARBA00010617"/>
    </source>
</evidence>
<dbReference type="SUPFAM" id="SSF48264">
    <property type="entry name" value="Cytochrome P450"/>
    <property type="match status" value="1"/>
</dbReference>
<evidence type="ECO:0000313" key="9">
    <source>
        <dbReference type="EMBL" id="PMD62888.1"/>
    </source>
</evidence>